<comment type="caution">
    <text evidence="2">The sequence shown here is derived from an EMBL/GenBank/DDBJ whole genome shotgun (WGS) entry which is preliminary data.</text>
</comment>
<organism evidence="2 3">
    <name type="scientific">Handroanthus impetiginosus</name>
    <dbReference type="NCBI Taxonomy" id="429701"/>
    <lineage>
        <taxon>Eukaryota</taxon>
        <taxon>Viridiplantae</taxon>
        <taxon>Streptophyta</taxon>
        <taxon>Embryophyta</taxon>
        <taxon>Tracheophyta</taxon>
        <taxon>Spermatophyta</taxon>
        <taxon>Magnoliopsida</taxon>
        <taxon>eudicotyledons</taxon>
        <taxon>Gunneridae</taxon>
        <taxon>Pentapetalae</taxon>
        <taxon>asterids</taxon>
        <taxon>lamiids</taxon>
        <taxon>Lamiales</taxon>
        <taxon>Bignoniaceae</taxon>
        <taxon>Crescentiina</taxon>
        <taxon>Tabebuia alliance</taxon>
        <taxon>Handroanthus</taxon>
    </lineage>
</organism>
<dbReference type="AlphaFoldDB" id="A0A2G9G3U6"/>
<dbReference type="OrthoDB" id="1910203at2759"/>
<dbReference type="EMBL" id="NKXS01007239">
    <property type="protein sequence ID" value="PIM99983.1"/>
    <property type="molecule type" value="Genomic_DNA"/>
</dbReference>
<reference evidence="3" key="1">
    <citation type="journal article" date="2018" name="Gigascience">
        <title>Genome assembly of the Pink Ipe (Handroanthus impetiginosus, Bignoniaceae), a highly valued, ecologically keystone Neotropical timber forest tree.</title>
        <authorList>
            <person name="Silva-Junior O.B."/>
            <person name="Grattapaglia D."/>
            <person name="Novaes E."/>
            <person name="Collevatti R.G."/>
        </authorList>
    </citation>
    <scope>NUCLEOTIDE SEQUENCE [LARGE SCALE GENOMIC DNA]</scope>
    <source>
        <strain evidence="3">cv. UFG-1</strain>
    </source>
</reference>
<gene>
    <name evidence="2" type="ORF">CDL12_27515</name>
</gene>
<name>A0A2G9G3U6_9LAMI</name>
<keyword evidence="3" id="KW-1185">Reference proteome</keyword>
<accession>A0A2G9G3U6</accession>
<evidence type="ECO:0000313" key="2">
    <source>
        <dbReference type="EMBL" id="PIM99983.1"/>
    </source>
</evidence>
<proteinExistence type="predicted"/>
<evidence type="ECO:0000256" key="1">
    <source>
        <dbReference type="SAM" id="MobiDB-lite"/>
    </source>
</evidence>
<dbReference type="PANTHER" id="PTHR34277">
    <property type="entry name" value="CLAVATA3/ESR (CLE)-RELATED PROTEIN 26"/>
    <property type="match status" value="1"/>
</dbReference>
<protein>
    <recommendedName>
        <fullName evidence="4">CLAVATA3/ESR (CLE)-related protein 25</fullName>
    </recommendedName>
</protein>
<dbReference type="PANTHER" id="PTHR34277:SF2">
    <property type="entry name" value="CLAVATA3_ESR (CLE)-RELATED PROTEIN 26"/>
    <property type="match status" value="1"/>
</dbReference>
<sequence>MRSSTYKLLKVFLRLLLLIGVVWFLIVGASENGGRKLIKYGNMGREKHSIKVVSKFDINYTSKRRIPNGPDPIHNRRAGNSHQPPGQA</sequence>
<dbReference type="Proteomes" id="UP000231279">
    <property type="component" value="Unassembled WGS sequence"/>
</dbReference>
<feature type="region of interest" description="Disordered" evidence="1">
    <location>
        <begin position="62"/>
        <end position="88"/>
    </location>
</feature>
<feature type="compositionally biased region" description="Polar residues" evidence="1">
    <location>
        <begin position="78"/>
        <end position="88"/>
    </location>
</feature>
<evidence type="ECO:0008006" key="4">
    <source>
        <dbReference type="Google" id="ProtNLM"/>
    </source>
</evidence>
<dbReference type="InterPro" id="IPR039316">
    <property type="entry name" value="CLE25/26"/>
</dbReference>
<evidence type="ECO:0000313" key="3">
    <source>
        <dbReference type="Proteomes" id="UP000231279"/>
    </source>
</evidence>